<dbReference type="Proteomes" id="UP000274762">
    <property type="component" value="Unassembled WGS sequence"/>
</dbReference>
<protein>
    <submittedName>
        <fullName evidence="2">Uncharacterized protein</fullName>
    </submittedName>
</protein>
<gene>
    <name evidence="2" type="ORF">DFJ75_2853</name>
</gene>
<dbReference type="OrthoDB" id="3787329at2"/>
<dbReference type="EMBL" id="RBKV01000001">
    <property type="protein sequence ID" value="RKR96014.1"/>
    <property type="molecule type" value="Genomic_DNA"/>
</dbReference>
<keyword evidence="1" id="KW-0812">Transmembrane</keyword>
<name>A0A495K627_WILMA</name>
<dbReference type="AlphaFoldDB" id="A0A495K627"/>
<proteinExistence type="predicted"/>
<keyword evidence="1" id="KW-0472">Membrane</keyword>
<accession>A0A495K627</accession>
<evidence type="ECO:0000313" key="2">
    <source>
        <dbReference type="EMBL" id="RKR96014.1"/>
    </source>
</evidence>
<keyword evidence="1" id="KW-1133">Transmembrane helix</keyword>
<dbReference type="RefSeq" id="WP_062800211.1">
    <property type="nucleotide sequence ID" value="NZ_CBCRXS010000005.1"/>
</dbReference>
<feature type="transmembrane region" description="Helical" evidence="1">
    <location>
        <begin position="24"/>
        <end position="45"/>
    </location>
</feature>
<evidence type="ECO:0000313" key="3">
    <source>
        <dbReference type="Proteomes" id="UP000274762"/>
    </source>
</evidence>
<comment type="caution">
    <text evidence="2">The sequence shown here is derived from an EMBL/GenBank/DDBJ whole genome shotgun (WGS) entry which is preliminary data.</text>
</comment>
<organism evidence="2 3">
    <name type="scientific">Williamsia marianensis</name>
    <dbReference type="NCBI Taxonomy" id="85044"/>
    <lineage>
        <taxon>Bacteria</taxon>
        <taxon>Bacillati</taxon>
        <taxon>Actinomycetota</taxon>
        <taxon>Actinomycetes</taxon>
        <taxon>Mycobacteriales</taxon>
        <taxon>Nocardiaceae</taxon>
        <taxon>Williamsia</taxon>
    </lineage>
</organism>
<reference evidence="2 3" key="1">
    <citation type="submission" date="2018-10" db="EMBL/GenBank/DDBJ databases">
        <title>Sequencing the genomes of 1000 actinobacteria strains.</title>
        <authorList>
            <person name="Klenk H.-P."/>
        </authorList>
    </citation>
    <scope>NUCLEOTIDE SEQUENCE [LARGE SCALE GENOMIC DNA]</scope>
    <source>
        <strain evidence="2 3">DSM 44343</strain>
    </source>
</reference>
<evidence type="ECO:0000256" key="1">
    <source>
        <dbReference type="SAM" id="Phobius"/>
    </source>
</evidence>
<sequence length="542" mass="57067">MTYPSNPGPVAPQPGPPGPSRIPGLLKAIAIVAAIVLVATGGFAVNRLLVTQVNGASSATNSVKDFLGALEDEDWTRLGLLLPPDETDQLAGLIGDIGDLQSKLGSAGQSPIDQFEGISVEISDLRLTSDAVEADLTKVSIERATIILKIDARTIESLADLVPDVDPAAVGAVEIEVSIAGPEVTYKTTTADDVDTGTETVVVGDREQAPFLMSVRRDGGWFVSPTFTAAQYTAEELGWQTADPGPPEAGYDSPEQALAGFVEGLVETLQTADVTHVADAMGGVEARLLKTYAPGINAELEADSEFDFDFGIESPVTIDDLDVEVTRGDHDQARVRIDKFEATLRSEGTEATVVFDGDCVRTVGEGDQECISDGGPFAERLYGAFGHVVAVPADGGSKISPVATYFDWIAIAQRAISRVDTDLLKAVVGLDFSGLAARDPAATIGSGDEVTVDVEAVSPEIYAGVSVVDPQPSPELVDYSCSAETQPGLCEIIVVDGSGRRQDRDSRYDIGTGYQFGYEIADDTRLIVLAVAGPVVIESERY</sequence>